<dbReference type="EMBL" id="ACDE02000019">
    <property type="protein sequence ID" value="EEO39987.1"/>
    <property type="molecule type" value="Genomic_DNA"/>
</dbReference>
<organism evidence="1 2">
    <name type="scientific">Fusobacterium vincentii 4_1_13</name>
    <dbReference type="NCBI Taxonomy" id="469606"/>
    <lineage>
        <taxon>Bacteria</taxon>
        <taxon>Fusobacteriati</taxon>
        <taxon>Fusobacteriota</taxon>
        <taxon>Fusobacteriia</taxon>
        <taxon>Fusobacteriales</taxon>
        <taxon>Fusobacteriaceae</taxon>
        <taxon>Fusobacterium</taxon>
    </lineage>
</organism>
<dbReference type="InterPro" id="IPR046146">
    <property type="entry name" value="DUF6148"/>
</dbReference>
<dbReference type="HOGENOM" id="CLU_158502_1_1_0"/>
<protein>
    <submittedName>
        <fullName evidence="1">Uncharacterized protein</fullName>
    </submittedName>
</protein>
<proteinExistence type="predicted"/>
<reference evidence="1 2" key="1">
    <citation type="submission" date="2011-10" db="EMBL/GenBank/DDBJ databases">
        <title>The Genome Sequence of Fusobacterium sp. 4_1_13.</title>
        <authorList>
            <consortium name="The Broad Institute Genome Sequencing Platform"/>
            <person name="Earl A."/>
            <person name="Ward D."/>
            <person name="Feldgarden M."/>
            <person name="Gevers D."/>
            <person name="Strauss J."/>
            <person name="Ambrose C."/>
            <person name="Allen-Vercoe E."/>
            <person name="Young S.K."/>
            <person name="Zeng Q."/>
            <person name="Gargeya S."/>
            <person name="Fitzgerald M."/>
            <person name="Haas B."/>
            <person name="Abouelleil A."/>
            <person name="Alvarado L."/>
            <person name="Arachchi H.M."/>
            <person name="Berlin A."/>
            <person name="Brown A."/>
            <person name="Chapman S.B."/>
            <person name="Chen Z."/>
            <person name="Dunbar C."/>
            <person name="Freedman E."/>
            <person name="Gearin G."/>
            <person name="Goldberg J."/>
            <person name="Griggs A."/>
            <person name="Gujja S."/>
            <person name="Heiman D."/>
            <person name="Howarth C."/>
            <person name="Larson L."/>
            <person name="Lui A."/>
            <person name="MacDonald P.J."/>
            <person name="Montmayeur A."/>
            <person name="Murphy C."/>
            <person name="Neiman D."/>
            <person name="Pearson M."/>
            <person name="Priest M."/>
            <person name="Roberts A."/>
            <person name="Saif S."/>
            <person name="Shea T."/>
            <person name="Shenoy N."/>
            <person name="Sisk P."/>
            <person name="Stolte C."/>
            <person name="Sykes S."/>
            <person name="Wortman J."/>
            <person name="Nusbaum C."/>
            <person name="Birren B."/>
        </authorList>
    </citation>
    <scope>NUCLEOTIDE SEQUENCE [LARGE SCALE GENOMIC DNA]</scope>
    <source>
        <strain evidence="1 2">4_1_13</strain>
    </source>
</reference>
<dbReference type="RefSeq" id="WP_005899075.1">
    <property type="nucleotide sequence ID" value="NZ_KQ235737.1"/>
</dbReference>
<dbReference type="Proteomes" id="UP000004925">
    <property type="component" value="Unassembled WGS sequence"/>
</dbReference>
<name>A0A0M1VU68_FUSVC</name>
<dbReference type="SMR" id="A0A0M1VU68"/>
<evidence type="ECO:0000313" key="2">
    <source>
        <dbReference type="Proteomes" id="UP000004925"/>
    </source>
</evidence>
<dbReference type="Pfam" id="PF19645">
    <property type="entry name" value="DUF6148"/>
    <property type="match status" value="1"/>
</dbReference>
<gene>
    <name evidence="1" type="ORF">FSCG_00700</name>
</gene>
<dbReference type="AlphaFoldDB" id="A0A0M1VU68"/>
<evidence type="ECO:0000313" key="1">
    <source>
        <dbReference type="EMBL" id="EEO39987.1"/>
    </source>
</evidence>
<sequence>MVFTEEQCKEHLQAWLAADLAVSKSQSYTIGNRVLTRANSQEIARNIKIWSERLAKVQRGYSGPRTFQIIPR</sequence>
<accession>A0A0M1VU68</accession>
<comment type="caution">
    <text evidence="1">The sequence shown here is derived from an EMBL/GenBank/DDBJ whole genome shotgun (WGS) entry which is preliminary data.</text>
</comment>
<dbReference type="eggNOG" id="ENOG50336VA">
    <property type="taxonomic scope" value="Bacteria"/>
</dbReference>